<keyword evidence="3" id="KW-1185">Reference proteome</keyword>
<dbReference type="Pfam" id="PF04264">
    <property type="entry name" value="YceI"/>
    <property type="match status" value="1"/>
</dbReference>
<dbReference type="PANTHER" id="PTHR34406:SF1">
    <property type="entry name" value="PROTEIN YCEI"/>
    <property type="match status" value="1"/>
</dbReference>
<feature type="domain" description="Lipid/polyisoprenoid-binding YceI-like" evidence="1">
    <location>
        <begin position="8"/>
        <end position="178"/>
    </location>
</feature>
<dbReference type="Proteomes" id="UP001193389">
    <property type="component" value="Chromosome"/>
</dbReference>
<dbReference type="RefSeq" id="WP_318350980.1">
    <property type="nucleotide sequence ID" value="NZ_AP018694.1"/>
</dbReference>
<dbReference type="SMART" id="SM00867">
    <property type="entry name" value="YceI"/>
    <property type="match status" value="1"/>
</dbReference>
<protein>
    <submittedName>
        <fullName evidence="2">YceI like family protein</fullName>
    </submittedName>
</protein>
<dbReference type="KEGG" id="anf:AQPE_2200"/>
<dbReference type="SUPFAM" id="SSF101874">
    <property type="entry name" value="YceI-like"/>
    <property type="match status" value="1"/>
</dbReference>
<sequence>MENLTKTKWGIDPTHSEIAFKVKHLMITNVKGVFKEFDASIYTTGEDFMTSEIDFWMNPASVDTGVADRDAHLKSADFFDVENFKQIHFIGNTYEKVDNDGSYELYGDLTIKDITRQVKLDVEFGGVMKDPWGNEKAGFTINGKLNRKDFGLTWNATLEAGGVLVSDDVRISCEVELVKQS</sequence>
<dbReference type="InterPro" id="IPR036761">
    <property type="entry name" value="TTHA0802/YceI-like_sf"/>
</dbReference>
<accession>A0A5K7S915</accession>
<dbReference type="AlphaFoldDB" id="A0A5K7S915"/>
<dbReference type="EMBL" id="AP018694">
    <property type="protein sequence ID" value="BBE18040.1"/>
    <property type="molecule type" value="Genomic_DNA"/>
</dbReference>
<dbReference type="InterPro" id="IPR007372">
    <property type="entry name" value="Lipid/polyisoprenoid-bd_YceI"/>
</dbReference>
<proteinExistence type="predicted"/>
<evidence type="ECO:0000313" key="2">
    <source>
        <dbReference type="EMBL" id="BBE18040.1"/>
    </source>
</evidence>
<reference evidence="2" key="1">
    <citation type="journal article" date="2020" name="Int. J. Syst. Evol. Microbiol.">
        <title>Aquipluma nitroreducens gen. nov. sp. nov., a novel facultatively anaerobic bacterium isolated from a freshwater lake.</title>
        <authorList>
            <person name="Watanabe M."/>
            <person name="Kojima H."/>
            <person name="Fukui M."/>
        </authorList>
    </citation>
    <scope>NUCLEOTIDE SEQUENCE</scope>
    <source>
        <strain evidence="2">MeG22</strain>
    </source>
</reference>
<name>A0A5K7S915_9BACT</name>
<evidence type="ECO:0000313" key="3">
    <source>
        <dbReference type="Proteomes" id="UP001193389"/>
    </source>
</evidence>
<dbReference type="PANTHER" id="PTHR34406">
    <property type="entry name" value="PROTEIN YCEI"/>
    <property type="match status" value="1"/>
</dbReference>
<evidence type="ECO:0000259" key="1">
    <source>
        <dbReference type="SMART" id="SM00867"/>
    </source>
</evidence>
<organism evidence="2 3">
    <name type="scientific">Aquipluma nitroreducens</name>
    <dbReference type="NCBI Taxonomy" id="2010828"/>
    <lineage>
        <taxon>Bacteria</taxon>
        <taxon>Pseudomonadati</taxon>
        <taxon>Bacteroidota</taxon>
        <taxon>Bacteroidia</taxon>
        <taxon>Marinilabiliales</taxon>
        <taxon>Prolixibacteraceae</taxon>
        <taxon>Aquipluma</taxon>
    </lineage>
</organism>
<dbReference type="Gene3D" id="2.40.128.110">
    <property type="entry name" value="Lipid/polyisoprenoid-binding, YceI-like"/>
    <property type="match status" value="1"/>
</dbReference>
<gene>
    <name evidence="2" type="ORF">AQPE_2200</name>
</gene>